<sequence length="217" mass="25041">MKDKTTDELAKILWDYNNLHQVVKKADVIIALGSHDTRVAERGAELYLQKFAPKILFSGGFGRLTDGNWTKSEAEIFSDIAFKMGVPKKDVVIENKSTNTEENLRFSMDLLKRKNIFPSSVILVHKPYMERRQFATWEKLFPKIKAYITSPYISYEDYSSETGISKKDTINIVVGDTQRVKLYPKRGFMIFQEIPEIVSEAFDELVNRGFIEQLVKD</sequence>
<name>A0A0F9YJE4_9BACT</name>
<dbReference type="PANTHER" id="PTHR30336:SF20">
    <property type="entry name" value="DUF218 DOMAIN-CONTAINING PROTEIN"/>
    <property type="match status" value="1"/>
</dbReference>
<dbReference type="InterPro" id="IPR051599">
    <property type="entry name" value="Cell_Envelope_Assoc"/>
</dbReference>
<comment type="caution">
    <text evidence="2">The sequence shown here is derived from an EMBL/GenBank/DDBJ whole genome shotgun (WGS) entry which is preliminary data.</text>
</comment>
<reference evidence="2 3" key="1">
    <citation type="journal article" date="2015" name="Nature">
        <title>rRNA introns, odd ribosomes, and small enigmatic genomes across a large radiation of phyla.</title>
        <authorList>
            <person name="Brown C.T."/>
            <person name="Hug L.A."/>
            <person name="Thomas B.C."/>
            <person name="Sharon I."/>
            <person name="Castelle C.J."/>
            <person name="Singh A."/>
            <person name="Wilkins M.J."/>
            <person name="Williams K.H."/>
            <person name="Banfield J.F."/>
        </authorList>
    </citation>
    <scope>NUCLEOTIDE SEQUENCE [LARGE SCALE GENOMIC DNA]</scope>
</reference>
<dbReference type="EMBL" id="LBOI01000007">
    <property type="protein sequence ID" value="KKP31619.1"/>
    <property type="molecule type" value="Genomic_DNA"/>
</dbReference>
<dbReference type="AlphaFoldDB" id="A0A0F9YJE4"/>
<accession>A0A0F9YJE4</accession>
<evidence type="ECO:0000313" key="2">
    <source>
        <dbReference type="EMBL" id="KKP31619.1"/>
    </source>
</evidence>
<protein>
    <recommendedName>
        <fullName evidence="1">DUF218 domain-containing protein</fullName>
    </recommendedName>
</protein>
<dbReference type="InterPro" id="IPR014729">
    <property type="entry name" value="Rossmann-like_a/b/a_fold"/>
</dbReference>
<organism evidence="2 3">
    <name type="scientific">Candidatus Woesebacteria bacterium GW2011_GWC2_31_9</name>
    <dbReference type="NCBI Taxonomy" id="1618586"/>
    <lineage>
        <taxon>Bacteria</taxon>
        <taxon>Candidatus Woeseibacteriota</taxon>
    </lineage>
</organism>
<gene>
    <name evidence="2" type="ORF">UR21_C0007G0036</name>
</gene>
<dbReference type="PATRIC" id="fig|1618586.3.peg.449"/>
<dbReference type="GO" id="GO:0005886">
    <property type="term" value="C:plasma membrane"/>
    <property type="evidence" value="ECO:0007669"/>
    <property type="project" value="TreeGrafter"/>
</dbReference>
<dbReference type="InterPro" id="IPR003848">
    <property type="entry name" value="DUF218"/>
</dbReference>
<feature type="domain" description="DUF218" evidence="1">
    <location>
        <begin position="27"/>
        <end position="148"/>
    </location>
</feature>
<dbReference type="CDD" id="cd06259">
    <property type="entry name" value="YdcF-like"/>
    <property type="match status" value="1"/>
</dbReference>
<proteinExistence type="predicted"/>
<evidence type="ECO:0000313" key="3">
    <source>
        <dbReference type="Proteomes" id="UP000034803"/>
    </source>
</evidence>
<dbReference type="Proteomes" id="UP000034803">
    <property type="component" value="Unassembled WGS sequence"/>
</dbReference>
<evidence type="ECO:0000259" key="1">
    <source>
        <dbReference type="Pfam" id="PF02698"/>
    </source>
</evidence>
<dbReference type="PANTHER" id="PTHR30336">
    <property type="entry name" value="INNER MEMBRANE PROTEIN, PROBABLE PERMEASE"/>
    <property type="match status" value="1"/>
</dbReference>
<dbReference type="Gene3D" id="3.40.50.620">
    <property type="entry name" value="HUPs"/>
    <property type="match status" value="1"/>
</dbReference>
<dbReference type="Pfam" id="PF02698">
    <property type="entry name" value="DUF218"/>
    <property type="match status" value="1"/>
</dbReference>